<protein>
    <submittedName>
        <fullName evidence="1">Uncharacterized protein</fullName>
    </submittedName>
</protein>
<name>K4I4G2_9CAUD</name>
<organism evidence="1 2">
    <name type="scientific">Lactobacillus phage ATCC 8014-B2</name>
    <dbReference type="NCBI Taxonomy" id="1225795"/>
    <lineage>
        <taxon>Viruses</taxon>
        <taxon>Duplodnaviria</taxon>
        <taxon>Heunggongvirae</taxon>
        <taxon>Uroviricota</taxon>
        <taxon>Caudoviricetes</taxon>
        <taxon>Tybeckvirinae</taxon>
        <taxon>Douglaswolinvirus</taxon>
        <taxon>Douglaswolinvirus B2</taxon>
    </lineage>
</organism>
<gene>
    <name evidence="1" type="ORF">8014-B2_00103</name>
</gene>
<dbReference type="Proteomes" id="UP000008061">
    <property type="component" value="Segment"/>
</dbReference>
<dbReference type="EMBL" id="JX486088">
    <property type="protein sequence ID" value="AFU63170.1"/>
    <property type="molecule type" value="Genomic_DNA"/>
</dbReference>
<accession>K4I4G2</accession>
<evidence type="ECO:0000313" key="1">
    <source>
        <dbReference type="EMBL" id="AFU63170.1"/>
    </source>
</evidence>
<reference evidence="1 2" key="1">
    <citation type="journal article" date="2012" name="Appl. Environ. Microbiol.">
        <title>Characterization of Two Virulent Phages of Lactobacillus plantarum.</title>
        <authorList>
            <person name="Briggiler Marco M."/>
            <person name="Garneau J.E."/>
            <person name="Tremblay D."/>
            <person name="Quiberoni A."/>
            <person name="Moineau S."/>
        </authorList>
    </citation>
    <scope>NUCLEOTIDE SEQUENCE [LARGE SCALE GENOMIC DNA]</scope>
</reference>
<proteinExistence type="predicted"/>
<keyword evidence="2" id="KW-1185">Reference proteome</keyword>
<sequence length="137" mass="15673">MKKYFITFDEDPGIIDTQSYESLEEAKAVANKILNGGVLDEESIEDLVADYEGGYELDKLFIQEAIPATFPDMGEMVADQLDDWAISEGTEDYLEPILNKDVDELNTMITSWLLKKGYKPNWYNILECYPVVKEDEL</sequence>
<evidence type="ECO:0000313" key="2">
    <source>
        <dbReference type="Proteomes" id="UP000008061"/>
    </source>
</evidence>